<accession>A0ABR3T427</accession>
<sequence>MARGSRRKRDYFKAVVLKPLTCLGMAYHDKGRHQVTIEDSLRFINIAFEIHAVDPETHQPSIFEVLRMERAKFDKGYTSHDAILMSESVLDKLPSGLEWERFENPDDPPQSCRILNSDGTTMKLLGKLNARWWGNDEDRVDKEIFLRPFEAIESPVFILPRGAPHRVVIGLETIRAKKLDKYRPLSICGGGEPHLQIKTSKEARWARKPIREDKSAASHKAQVTKFSNDSKKRKERKEEERRKEEESKKKKQKKQEEDRKKKEEEERKRKKKKEEEERKRP</sequence>
<feature type="compositionally biased region" description="Basic and acidic residues" evidence="1">
    <location>
        <begin position="228"/>
        <end position="281"/>
    </location>
</feature>
<evidence type="ECO:0000256" key="1">
    <source>
        <dbReference type="SAM" id="MobiDB-lite"/>
    </source>
</evidence>
<evidence type="ECO:0000313" key="3">
    <source>
        <dbReference type="Proteomes" id="UP001521116"/>
    </source>
</evidence>
<keyword evidence="3" id="KW-1185">Reference proteome</keyword>
<evidence type="ECO:0000313" key="2">
    <source>
        <dbReference type="EMBL" id="KAL1634313.1"/>
    </source>
</evidence>
<dbReference type="Proteomes" id="UP001521116">
    <property type="component" value="Unassembled WGS sequence"/>
</dbReference>
<proteinExistence type="predicted"/>
<protein>
    <submittedName>
        <fullName evidence="2">Uncharacterized protein</fullName>
    </submittedName>
</protein>
<organism evidence="2 3">
    <name type="scientific">Neofusicoccum ribis</name>
    <dbReference type="NCBI Taxonomy" id="45134"/>
    <lineage>
        <taxon>Eukaryota</taxon>
        <taxon>Fungi</taxon>
        <taxon>Dikarya</taxon>
        <taxon>Ascomycota</taxon>
        <taxon>Pezizomycotina</taxon>
        <taxon>Dothideomycetes</taxon>
        <taxon>Dothideomycetes incertae sedis</taxon>
        <taxon>Botryosphaeriales</taxon>
        <taxon>Botryosphaeriaceae</taxon>
        <taxon>Neofusicoccum</taxon>
    </lineage>
</organism>
<feature type="region of interest" description="Disordered" evidence="1">
    <location>
        <begin position="210"/>
        <end position="281"/>
    </location>
</feature>
<dbReference type="EMBL" id="JAJVDC020000016">
    <property type="protein sequence ID" value="KAL1634313.1"/>
    <property type="molecule type" value="Genomic_DNA"/>
</dbReference>
<name>A0ABR3T427_9PEZI</name>
<comment type="caution">
    <text evidence="2">The sequence shown here is derived from an EMBL/GenBank/DDBJ whole genome shotgun (WGS) entry which is preliminary data.</text>
</comment>
<gene>
    <name evidence="2" type="ORF">SLS56_002323</name>
</gene>
<reference evidence="2 3" key="1">
    <citation type="submission" date="2024-02" db="EMBL/GenBank/DDBJ databases">
        <title>De novo assembly and annotation of 12 fungi associated with fruit tree decline syndrome in Ontario, Canada.</title>
        <authorList>
            <person name="Sulman M."/>
            <person name="Ellouze W."/>
            <person name="Ilyukhin E."/>
        </authorList>
    </citation>
    <scope>NUCLEOTIDE SEQUENCE [LARGE SCALE GENOMIC DNA]</scope>
    <source>
        <strain evidence="2 3">M1-105</strain>
    </source>
</reference>